<dbReference type="Gene3D" id="6.10.340.10">
    <property type="match status" value="1"/>
</dbReference>
<comment type="caution">
    <text evidence="15">The sequence shown here is derived from an EMBL/GenBank/DDBJ whole genome shotgun (WGS) entry which is preliminary data.</text>
</comment>
<dbReference type="Pfam" id="PF00512">
    <property type="entry name" value="HisKA"/>
    <property type="match status" value="1"/>
</dbReference>
<dbReference type="Gene3D" id="1.10.287.130">
    <property type="match status" value="1"/>
</dbReference>
<dbReference type="EMBL" id="SLWS01000004">
    <property type="protein sequence ID" value="TCO59632.1"/>
    <property type="molecule type" value="Genomic_DNA"/>
</dbReference>
<dbReference type="Gene3D" id="3.30.565.10">
    <property type="entry name" value="Histidine kinase-like ATPase, C-terminal domain"/>
    <property type="match status" value="1"/>
</dbReference>
<evidence type="ECO:0000256" key="7">
    <source>
        <dbReference type="ARBA" id="ARBA00022692"/>
    </source>
</evidence>
<proteinExistence type="predicted"/>
<dbReference type="PANTHER" id="PTHR45436">
    <property type="entry name" value="SENSOR HISTIDINE KINASE YKOH"/>
    <property type="match status" value="1"/>
</dbReference>
<evidence type="ECO:0000256" key="10">
    <source>
        <dbReference type="ARBA" id="ARBA00023012"/>
    </source>
</evidence>
<dbReference type="SUPFAM" id="SSF55874">
    <property type="entry name" value="ATPase domain of HSP90 chaperone/DNA topoisomerase II/histidine kinase"/>
    <property type="match status" value="1"/>
</dbReference>
<keyword evidence="8 15" id="KW-0418">Kinase</keyword>
<gene>
    <name evidence="15" type="ORF">EV192_104475</name>
</gene>
<feature type="domain" description="HAMP" evidence="14">
    <location>
        <begin position="194"/>
        <end position="248"/>
    </location>
</feature>
<dbReference type="RefSeq" id="WP_132117680.1">
    <property type="nucleotide sequence ID" value="NZ_SLWS01000004.1"/>
</dbReference>
<dbReference type="InterPro" id="IPR036097">
    <property type="entry name" value="HisK_dim/P_sf"/>
</dbReference>
<dbReference type="EC" id="2.7.13.3" evidence="4"/>
<dbReference type="InterPro" id="IPR003660">
    <property type="entry name" value="HAMP_dom"/>
</dbReference>
<comment type="catalytic activity">
    <reaction evidence="1">
        <text>ATP + protein L-histidine = ADP + protein N-phospho-L-histidine.</text>
        <dbReference type="EC" id="2.7.13.3"/>
    </reaction>
</comment>
<dbReference type="PRINTS" id="PR00344">
    <property type="entry name" value="BCTRLSENSOR"/>
</dbReference>
<dbReference type="InterPro" id="IPR036890">
    <property type="entry name" value="HATPase_C_sf"/>
</dbReference>
<dbReference type="CDD" id="cd06225">
    <property type="entry name" value="HAMP"/>
    <property type="match status" value="1"/>
</dbReference>
<dbReference type="InterPro" id="IPR005467">
    <property type="entry name" value="His_kinase_dom"/>
</dbReference>
<dbReference type="SMART" id="SM00304">
    <property type="entry name" value="HAMP"/>
    <property type="match status" value="1"/>
</dbReference>
<evidence type="ECO:0000259" key="14">
    <source>
        <dbReference type="PROSITE" id="PS50885"/>
    </source>
</evidence>
<keyword evidence="11 12" id="KW-0472">Membrane</keyword>
<dbReference type="GO" id="GO:0000155">
    <property type="term" value="F:phosphorelay sensor kinase activity"/>
    <property type="evidence" value="ECO:0007669"/>
    <property type="project" value="InterPro"/>
</dbReference>
<evidence type="ECO:0000313" key="15">
    <source>
        <dbReference type="EMBL" id="TCO59632.1"/>
    </source>
</evidence>
<evidence type="ECO:0000256" key="8">
    <source>
        <dbReference type="ARBA" id="ARBA00022777"/>
    </source>
</evidence>
<dbReference type="Pfam" id="PF00672">
    <property type="entry name" value="HAMP"/>
    <property type="match status" value="1"/>
</dbReference>
<dbReference type="CDD" id="cd00082">
    <property type="entry name" value="HisKA"/>
    <property type="match status" value="1"/>
</dbReference>
<evidence type="ECO:0000256" key="9">
    <source>
        <dbReference type="ARBA" id="ARBA00022989"/>
    </source>
</evidence>
<dbReference type="FunFam" id="1.10.287.130:FF:000001">
    <property type="entry name" value="Two-component sensor histidine kinase"/>
    <property type="match status" value="1"/>
</dbReference>
<dbReference type="SUPFAM" id="SSF47384">
    <property type="entry name" value="Homodimeric domain of signal transducing histidine kinase"/>
    <property type="match status" value="1"/>
</dbReference>
<dbReference type="PROSITE" id="PS50109">
    <property type="entry name" value="HIS_KIN"/>
    <property type="match status" value="1"/>
</dbReference>
<dbReference type="InterPro" id="IPR003594">
    <property type="entry name" value="HATPase_dom"/>
</dbReference>
<dbReference type="SMART" id="SM00388">
    <property type="entry name" value="HisKA"/>
    <property type="match status" value="1"/>
</dbReference>
<keyword evidence="10" id="KW-0902">Two-component regulatory system</keyword>
<dbReference type="GO" id="GO:0005886">
    <property type="term" value="C:plasma membrane"/>
    <property type="evidence" value="ECO:0007669"/>
    <property type="project" value="UniProtKB-SubCell"/>
</dbReference>
<evidence type="ECO:0000256" key="4">
    <source>
        <dbReference type="ARBA" id="ARBA00012438"/>
    </source>
</evidence>
<dbReference type="CDD" id="cd00075">
    <property type="entry name" value="HATPase"/>
    <property type="match status" value="1"/>
</dbReference>
<comment type="cofactor">
    <cofactor evidence="2">
        <name>a divalent metal cation</name>
        <dbReference type="ChEBI" id="CHEBI:60240"/>
    </cofactor>
</comment>
<evidence type="ECO:0000256" key="2">
    <source>
        <dbReference type="ARBA" id="ARBA00001968"/>
    </source>
</evidence>
<dbReference type="SUPFAM" id="SSF158472">
    <property type="entry name" value="HAMP domain-like"/>
    <property type="match status" value="1"/>
</dbReference>
<dbReference type="PANTHER" id="PTHR45436:SF5">
    <property type="entry name" value="SENSOR HISTIDINE KINASE TRCS"/>
    <property type="match status" value="1"/>
</dbReference>
<evidence type="ECO:0000259" key="13">
    <source>
        <dbReference type="PROSITE" id="PS50109"/>
    </source>
</evidence>
<evidence type="ECO:0000313" key="16">
    <source>
        <dbReference type="Proteomes" id="UP000295680"/>
    </source>
</evidence>
<dbReference type="PROSITE" id="PS50885">
    <property type="entry name" value="HAMP"/>
    <property type="match status" value="1"/>
</dbReference>
<dbReference type="GO" id="GO:0005509">
    <property type="term" value="F:calcium ion binding"/>
    <property type="evidence" value="ECO:0007669"/>
    <property type="project" value="UniProtKB-ARBA"/>
</dbReference>
<dbReference type="Proteomes" id="UP000295680">
    <property type="component" value="Unassembled WGS sequence"/>
</dbReference>
<dbReference type="AlphaFoldDB" id="A0A4R2JLZ8"/>
<organism evidence="15 16">
    <name type="scientific">Actinocrispum wychmicini</name>
    <dbReference type="NCBI Taxonomy" id="1213861"/>
    <lineage>
        <taxon>Bacteria</taxon>
        <taxon>Bacillati</taxon>
        <taxon>Actinomycetota</taxon>
        <taxon>Actinomycetes</taxon>
        <taxon>Pseudonocardiales</taxon>
        <taxon>Pseudonocardiaceae</taxon>
        <taxon>Actinocrispum</taxon>
    </lineage>
</organism>
<dbReference type="SMART" id="SM00387">
    <property type="entry name" value="HATPase_c"/>
    <property type="match status" value="1"/>
</dbReference>
<keyword evidence="6" id="KW-0808">Transferase</keyword>
<keyword evidence="9 12" id="KW-1133">Transmembrane helix</keyword>
<name>A0A4R2JLZ8_9PSEU</name>
<evidence type="ECO:0000256" key="6">
    <source>
        <dbReference type="ARBA" id="ARBA00022679"/>
    </source>
</evidence>
<keyword evidence="5" id="KW-0597">Phosphoprotein</keyword>
<evidence type="ECO:0000256" key="12">
    <source>
        <dbReference type="SAM" id="Phobius"/>
    </source>
</evidence>
<dbReference type="InterPro" id="IPR004358">
    <property type="entry name" value="Sig_transdc_His_kin-like_C"/>
</dbReference>
<sequence>MTGGLPSRLIGKLSLRARLLLLTVGLFAIGLLVSNAVVVASLRTPLVDRVDNQLRTTGNLVTKVPPSFLESVHQGALTIDLVSDLYVAYLSPTGHLDDVMRAGAHADAPGPDLPALDSAAVALRAGKPFETSSADGTGWRVLTLPRSANDGTSVVVAALLTEVNSTVDRVQASGLAIRLLVLGLLAVLGFFAVTAGLRPLRRIEETSAAIAGGNLASRIPDTAAPNTEIGRLSTALNGMLARIEAAIAAQAASEAKVRRFVSDASHELRTPLSGIKGFAELYRMGALPERADVDRTMDRIERESGRLSRLVDDLLLLAQLDEAAGPTGLGLRLAPMDLRSLAVDALHDLRALDPSRHVELTGPGSEPMSAAPTIGDEERLRQVVSNLIGNAVAHTPVGSPVRIGVGVVAGHAILEVADAGPGLTGEQAKRVFERFYRTDASRSRGAGGGAGLGLAIAESLASAHGGSIHVSGTPGGGATFSLALPIHTDLGT</sequence>
<keyword evidence="7 12" id="KW-0812">Transmembrane</keyword>
<dbReference type="InterPro" id="IPR050428">
    <property type="entry name" value="TCS_sensor_his_kinase"/>
</dbReference>
<comment type="subcellular location">
    <subcellularLocation>
        <location evidence="3">Cell membrane</location>
    </subcellularLocation>
</comment>
<evidence type="ECO:0000256" key="1">
    <source>
        <dbReference type="ARBA" id="ARBA00000085"/>
    </source>
</evidence>
<dbReference type="OrthoDB" id="9786919at2"/>
<protein>
    <recommendedName>
        <fullName evidence="4">histidine kinase</fullName>
        <ecNumber evidence="4">2.7.13.3</ecNumber>
    </recommendedName>
</protein>
<evidence type="ECO:0000256" key="11">
    <source>
        <dbReference type="ARBA" id="ARBA00023136"/>
    </source>
</evidence>
<evidence type="ECO:0000256" key="5">
    <source>
        <dbReference type="ARBA" id="ARBA00022553"/>
    </source>
</evidence>
<dbReference type="InterPro" id="IPR003661">
    <property type="entry name" value="HisK_dim/P_dom"/>
</dbReference>
<feature type="domain" description="Histidine kinase" evidence="13">
    <location>
        <begin position="263"/>
        <end position="488"/>
    </location>
</feature>
<evidence type="ECO:0000256" key="3">
    <source>
        <dbReference type="ARBA" id="ARBA00004236"/>
    </source>
</evidence>
<dbReference type="FunFam" id="3.30.565.10:FF:000006">
    <property type="entry name" value="Sensor histidine kinase WalK"/>
    <property type="match status" value="1"/>
</dbReference>
<reference evidence="15 16" key="1">
    <citation type="submission" date="2019-03" db="EMBL/GenBank/DDBJ databases">
        <title>Genomic Encyclopedia of Type Strains, Phase IV (KMG-IV): sequencing the most valuable type-strain genomes for metagenomic binning, comparative biology and taxonomic classification.</title>
        <authorList>
            <person name="Goeker M."/>
        </authorList>
    </citation>
    <scope>NUCLEOTIDE SEQUENCE [LARGE SCALE GENOMIC DNA]</scope>
    <source>
        <strain evidence="15 16">DSM 45934</strain>
    </source>
</reference>
<keyword evidence="16" id="KW-1185">Reference proteome</keyword>
<accession>A0A4R2JLZ8</accession>
<dbReference type="Pfam" id="PF02518">
    <property type="entry name" value="HATPase_c"/>
    <property type="match status" value="1"/>
</dbReference>
<feature type="transmembrane region" description="Helical" evidence="12">
    <location>
        <begin position="175"/>
        <end position="197"/>
    </location>
</feature>